<reference evidence="1" key="1">
    <citation type="journal article" date="2020" name="Stud. Mycol.">
        <title>101 Dothideomycetes genomes: a test case for predicting lifestyles and emergence of pathogens.</title>
        <authorList>
            <person name="Haridas S."/>
            <person name="Albert R."/>
            <person name="Binder M."/>
            <person name="Bloem J."/>
            <person name="Labutti K."/>
            <person name="Salamov A."/>
            <person name="Andreopoulos B."/>
            <person name="Baker S."/>
            <person name="Barry K."/>
            <person name="Bills G."/>
            <person name="Bluhm B."/>
            <person name="Cannon C."/>
            <person name="Castanera R."/>
            <person name="Culley D."/>
            <person name="Daum C."/>
            <person name="Ezra D."/>
            <person name="Gonzalez J."/>
            <person name="Henrissat B."/>
            <person name="Kuo A."/>
            <person name="Liang C."/>
            <person name="Lipzen A."/>
            <person name="Lutzoni F."/>
            <person name="Magnuson J."/>
            <person name="Mondo S."/>
            <person name="Nolan M."/>
            <person name="Ohm R."/>
            <person name="Pangilinan J."/>
            <person name="Park H.-J."/>
            <person name="Ramirez L."/>
            <person name="Alfaro M."/>
            <person name="Sun H."/>
            <person name="Tritt A."/>
            <person name="Yoshinaga Y."/>
            <person name="Zwiers L.-H."/>
            <person name="Turgeon B."/>
            <person name="Goodwin S."/>
            <person name="Spatafora J."/>
            <person name="Crous P."/>
            <person name="Grigoriev I."/>
        </authorList>
    </citation>
    <scope>NUCLEOTIDE SEQUENCE</scope>
    <source>
        <strain evidence="1">CBS 207.26</strain>
    </source>
</reference>
<dbReference type="EMBL" id="ML994642">
    <property type="protein sequence ID" value="KAF2183544.1"/>
    <property type="molecule type" value="Genomic_DNA"/>
</dbReference>
<protein>
    <submittedName>
        <fullName evidence="1">Uncharacterized protein</fullName>
    </submittedName>
</protein>
<sequence>MPTCPKLLDHLYERYGRTDNGRSPPKKKAGGQAMIPVEEYKISERNATACHRFLAEAIYSSKVENPAFVRFLKHLRSVYTLPSRYRIADSLLTETYKETKEKTGKVLEKAFGQITLVSVSEQVGN</sequence>
<organism evidence="1 2">
    <name type="scientific">Zopfia rhizophila CBS 207.26</name>
    <dbReference type="NCBI Taxonomy" id="1314779"/>
    <lineage>
        <taxon>Eukaryota</taxon>
        <taxon>Fungi</taxon>
        <taxon>Dikarya</taxon>
        <taxon>Ascomycota</taxon>
        <taxon>Pezizomycotina</taxon>
        <taxon>Dothideomycetes</taxon>
        <taxon>Dothideomycetes incertae sedis</taxon>
        <taxon>Zopfiaceae</taxon>
        <taxon>Zopfia</taxon>
    </lineage>
</organism>
<dbReference type="AlphaFoldDB" id="A0A6A6DVD4"/>
<gene>
    <name evidence="1" type="ORF">K469DRAFT_710735</name>
</gene>
<evidence type="ECO:0000313" key="2">
    <source>
        <dbReference type="Proteomes" id="UP000800200"/>
    </source>
</evidence>
<proteinExistence type="predicted"/>
<keyword evidence="2" id="KW-1185">Reference proteome</keyword>
<dbReference type="Proteomes" id="UP000800200">
    <property type="component" value="Unassembled WGS sequence"/>
</dbReference>
<dbReference type="OrthoDB" id="2433784at2759"/>
<evidence type="ECO:0000313" key="1">
    <source>
        <dbReference type="EMBL" id="KAF2183544.1"/>
    </source>
</evidence>
<accession>A0A6A6DVD4</accession>
<name>A0A6A6DVD4_9PEZI</name>